<dbReference type="RefSeq" id="WP_385953188.1">
    <property type="nucleotide sequence ID" value="NZ_JBHSUB010000015.1"/>
</dbReference>
<evidence type="ECO:0000256" key="3">
    <source>
        <dbReference type="SAM" id="SignalP"/>
    </source>
</evidence>
<dbReference type="PANTHER" id="PTHR48267:SF1">
    <property type="entry name" value="BILIRUBIN OXIDASE"/>
    <property type="match status" value="1"/>
</dbReference>
<dbReference type="CDD" id="cd04232">
    <property type="entry name" value="CuRO_1_CueO_FtsP"/>
    <property type="match status" value="1"/>
</dbReference>
<evidence type="ECO:0000313" key="7">
    <source>
        <dbReference type="Proteomes" id="UP001596230"/>
    </source>
</evidence>
<comment type="caution">
    <text evidence="6">The sequence shown here is derived from an EMBL/GenBank/DDBJ whole genome shotgun (WGS) entry which is preliminary data.</text>
</comment>
<dbReference type="Proteomes" id="UP001596230">
    <property type="component" value="Unassembled WGS sequence"/>
</dbReference>
<dbReference type="Gene3D" id="2.60.40.420">
    <property type="entry name" value="Cupredoxins - blue copper proteins"/>
    <property type="match status" value="3"/>
</dbReference>
<keyword evidence="2 6" id="KW-0560">Oxidoreductase</keyword>
<dbReference type="EC" id="1.16.3.1" evidence="6"/>
<feature type="domain" description="Plastocyanin-like" evidence="5">
    <location>
        <begin position="60"/>
        <end position="165"/>
    </location>
</feature>
<name>A0ABW1W0J7_9GAMM</name>
<dbReference type="InterPro" id="IPR045087">
    <property type="entry name" value="Cu-oxidase_fam"/>
</dbReference>
<dbReference type="InterPro" id="IPR002355">
    <property type="entry name" value="Cu_oxidase_Cu_BS"/>
</dbReference>
<proteinExistence type="predicted"/>
<evidence type="ECO:0000259" key="4">
    <source>
        <dbReference type="Pfam" id="PF07731"/>
    </source>
</evidence>
<dbReference type="PROSITE" id="PS00080">
    <property type="entry name" value="MULTICOPPER_OXIDASE2"/>
    <property type="match status" value="1"/>
</dbReference>
<keyword evidence="7" id="KW-1185">Reference proteome</keyword>
<feature type="signal peptide" evidence="3">
    <location>
        <begin position="1"/>
        <end position="28"/>
    </location>
</feature>
<dbReference type="CDD" id="cd13890">
    <property type="entry name" value="CuRO_3_CueO_FtsP"/>
    <property type="match status" value="1"/>
</dbReference>
<reference evidence="7" key="1">
    <citation type="journal article" date="2019" name="Int. J. Syst. Evol. Microbiol.">
        <title>The Global Catalogue of Microorganisms (GCM) 10K type strain sequencing project: providing services to taxonomists for standard genome sequencing and annotation.</title>
        <authorList>
            <consortium name="The Broad Institute Genomics Platform"/>
            <consortium name="The Broad Institute Genome Sequencing Center for Infectious Disease"/>
            <person name="Wu L."/>
            <person name="Ma J."/>
        </authorList>
    </citation>
    <scope>NUCLEOTIDE SEQUENCE [LARGE SCALE GENOMIC DNA]</scope>
    <source>
        <strain evidence="7">CGMCC 1.18518</strain>
    </source>
</reference>
<dbReference type="InterPro" id="IPR011706">
    <property type="entry name" value="Cu-oxidase_C"/>
</dbReference>
<feature type="domain" description="Plastocyanin-like" evidence="4">
    <location>
        <begin position="440"/>
        <end position="552"/>
    </location>
</feature>
<sequence>MQRRDFLKLTTACAAAGLLPVWSRSLMAATRPLLPVPPQLTPDIRQRIRLTAMTGMTRWQGREVPTWGYNGSLLGPVLRLRRQQQVTIDINNTLPMATTLHWHGLKVGGEVDGGPQEVIPAGGRREVTFTPDQQAATCWYHPHYHGHTGFQVAKGLAGMLIIDDDEIDLLRLPIEWGVDDIPLIFQDKQLTAEGTQIDYQLDIMRAAVGWFGNMMLTNGVSYPQHAVPRGWVRFRMLNGCNARSLILSTSDQRPLYVIASDGGLLAQPVKVDSLEMIPGERFEVMVDTSDGKAFDLVTLPTEQAGMVLAPFDQPLPVLNVLPIRIAGSSTLPDTLSVMPSLPAQESLAGMTKRTLQLSMDKQLDQQGMAALINRYGHKAMGGMSMGETTSSDNSMAGMAMPHQSMPAQATGSGMDKMPGMSGMTMEAHPAKSAGKAYDFHQGNKINGKAFDMNHPAFDVPLQTTEVWRISGQGDMMLHPFHVHGTQFRILSENGLPVAAHRQGWKDIVRVEGGVSEILVNFTHTASQNQAYMAHCHLLEHEDTGMMLGFTVSRT</sequence>
<keyword evidence="1" id="KW-0479">Metal-binding</keyword>
<evidence type="ECO:0000313" key="6">
    <source>
        <dbReference type="EMBL" id="MFC6379168.1"/>
    </source>
</evidence>
<gene>
    <name evidence="6" type="primary">cueO</name>
    <name evidence="6" type="ORF">ACFP9W_14020</name>
</gene>
<dbReference type="InterPro" id="IPR011707">
    <property type="entry name" value="Cu-oxidase-like_N"/>
</dbReference>
<dbReference type="NCBIfam" id="NF008205">
    <property type="entry name" value="PRK10965.1"/>
    <property type="match status" value="1"/>
</dbReference>
<accession>A0ABW1W0J7</accession>
<dbReference type="InterPro" id="IPR008972">
    <property type="entry name" value="Cupredoxin"/>
</dbReference>
<evidence type="ECO:0000256" key="1">
    <source>
        <dbReference type="ARBA" id="ARBA00022723"/>
    </source>
</evidence>
<dbReference type="SUPFAM" id="SSF49503">
    <property type="entry name" value="Cupredoxins"/>
    <property type="match status" value="3"/>
</dbReference>
<protein>
    <submittedName>
        <fullName evidence="6">Multicopper oxidase CueO</fullName>
        <ecNumber evidence="6">1.16.3.1</ecNumber>
    </submittedName>
</protein>
<dbReference type="CDD" id="cd13867">
    <property type="entry name" value="CuRO_2_CueO_FtsP"/>
    <property type="match status" value="1"/>
</dbReference>
<keyword evidence="3" id="KW-0732">Signal</keyword>
<organism evidence="6 7">
    <name type="scientific">Tatumella terrea</name>
    <dbReference type="NCBI Taxonomy" id="419007"/>
    <lineage>
        <taxon>Bacteria</taxon>
        <taxon>Pseudomonadati</taxon>
        <taxon>Pseudomonadota</taxon>
        <taxon>Gammaproteobacteria</taxon>
        <taxon>Enterobacterales</taxon>
        <taxon>Erwiniaceae</taxon>
        <taxon>Tatumella</taxon>
    </lineage>
</organism>
<dbReference type="EMBL" id="JBHSUB010000015">
    <property type="protein sequence ID" value="MFC6379168.1"/>
    <property type="molecule type" value="Genomic_DNA"/>
</dbReference>
<evidence type="ECO:0000256" key="2">
    <source>
        <dbReference type="ARBA" id="ARBA00023002"/>
    </source>
</evidence>
<dbReference type="Pfam" id="PF07732">
    <property type="entry name" value="Cu-oxidase_3"/>
    <property type="match status" value="1"/>
</dbReference>
<dbReference type="Pfam" id="PF07731">
    <property type="entry name" value="Cu-oxidase_2"/>
    <property type="match status" value="1"/>
</dbReference>
<evidence type="ECO:0000259" key="5">
    <source>
        <dbReference type="Pfam" id="PF07732"/>
    </source>
</evidence>
<dbReference type="GO" id="GO:0004322">
    <property type="term" value="F:ferroxidase activity"/>
    <property type="evidence" value="ECO:0007669"/>
    <property type="project" value="UniProtKB-EC"/>
</dbReference>
<dbReference type="PANTHER" id="PTHR48267">
    <property type="entry name" value="CUPREDOXIN SUPERFAMILY PROTEIN"/>
    <property type="match status" value="1"/>
</dbReference>
<feature type="chain" id="PRO_5045338892" evidence="3">
    <location>
        <begin position="29"/>
        <end position="554"/>
    </location>
</feature>